<comment type="catalytic activity">
    <reaction evidence="11">
        <text>a [peptide]-C-terminal glycine + 2 L-ascorbate + O2 = a [peptide]-C-terminal (2S)-2-hydroxyglycine + 2 monodehydro-L-ascorbate radical + H2O</text>
        <dbReference type="Rhea" id="RHEA:21452"/>
        <dbReference type="Rhea" id="RHEA-COMP:13486"/>
        <dbReference type="Rhea" id="RHEA-COMP:15321"/>
        <dbReference type="ChEBI" id="CHEBI:15377"/>
        <dbReference type="ChEBI" id="CHEBI:15379"/>
        <dbReference type="ChEBI" id="CHEBI:38290"/>
        <dbReference type="ChEBI" id="CHEBI:59513"/>
        <dbReference type="ChEBI" id="CHEBI:137000"/>
        <dbReference type="ChEBI" id="CHEBI:142768"/>
        <dbReference type="EC" id="1.14.17.3"/>
    </reaction>
</comment>
<feature type="repeat" description="NHL" evidence="15">
    <location>
        <begin position="477"/>
        <end position="516"/>
    </location>
</feature>
<dbReference type="InterPro" id="IPR008977">
    <property type="entry name" value="PHM/PNGase_F_dom_sf"/>
</dbReference>
<keyword evidence="17" id="KW-0472">Membrane</keyword>
<keyword evidence="13" id="KW-0862">Zinc</keyword>
<evidence type="ECO:0000256" key="8">
    <source>
        <dbReference type="ARBA" id="ARBA00023180"/>
    </source>
</evidence>
<comment type="cofactor">
    <cofactor evidence="13">
        <name>Zn(2+)</name>
        <dbReference type="ChEBI" id="CHEBI:29105"/>
    </cofactor>
    <text evidence="13">Binds one Zn(2+) ion per subunit.</text>
</comment>
<feature type="binding site" evidence="13">
    <location>
        <position position="540"/>
    </location>
    <ligand>
        <name>Zn(2+)</name>
        <dbReference type="ChEBI" id="CHEBI:29105"/>
        <note>catalytic</note>
    </ligand>
</feature>
<keyword evidence="13" id="KW-0106">Calcium</keyword>
<dbReference type="InterPro" id="IPR014784">
    <property type="entry name" value="Cu2_ascorb_mOase-like_C"/>
</dbReference>
<keyword evidence="7 14" id="KW-1015">Disulfide bond</keyword>
<evidence type="ECO:0000256" key="3">
    <source>
        <dbReference type="ARBA" id="ARBA00010263"/>
    </source>
</evidence>
<feature type="region of interest" description="Disordered" evidence="16">
    <location>
        <begin position="860"/>
        <end position="916"/>
    </location>
</feature>
<feature type="binding site" evidence="13">
    <location>
        <position position="279"/>
    </location>
    <ligand>
        <name>Cu(2+)</name>
        <dbReference type="ChEBI" id="CHEBI:29036"/>
        <label>1</label>
        <note>catalytic</note>
    </ligand>
</feature>
<feature type="binding site" evidence="13">
    <location>
        <position position="68"/>
    </location>
    <ligand>
        <name>Cu(2+)</name>
        <dbReference type="ChEBI" id="CHEBI:29036"/>
        <label>1</label>
        <note>catalytic</note>
    </ligand>
</feature>
<evidence type="ECO:0000256" key="10">
    <source>
        <dbReference type="ARBA" id="ARBA00023268"/>
    </source>
</evidence>
<evidence type="ECO:0000313" key="21">
    <source>
        <dbReference type="EMBL" id="VDD80346.1"/>
    </source>
</evidence>
<sequence>MGDLLVYFAAFLLSINSVISEKVLVSMPGAYPQKADDYICTQIPLPQFKNSPGYVTAFKPIVNASVHHIILGACDKWIGRNKASRPGPCINTCRTHILYAWAHKGAPLVLPEGSAFEIGRGTQIQSLSMEVHYSRREENPDFASIELTYTREPQPNRAGVILLYNDEATIPPHSEHFPTNISCRLRTEVPIRVFGIRTHAHDLNKGVYGYYLRPGDRNYHLLAKGNAQWPQTFYRPTQLSASTDSIRLEDGDILMARCVYDSTDRDKPTSMGSTHADEMCNMYLMYTIDANYELPAESEMCVDDMVPGVWDHAPPESVDYVTNVPPSPNSMPETSPASTPRFIDFLFDRKWSVEDVHLGSVTGIGMTADDDGKTHLFILRRGDNPWEENSFDRDYRYRESNIESVPSPILHVDAETGEVVEAFGDDLFVLPHGLSVARGAKGEPVALWVTDVALHQAMKFDWGKWKKPSMVLGRRAEPGDDGNSFCQPTDVAVASTGEIFVADGYCNQRIVKFSARGDYVSEWGVRGADTESNRGFLVAHSLAIIPASESGAVEQVCVADRERAQVDCYDLQGRRVAQYGGRALQPSVYAITFSPAHKFEIDSFPITDKCIPRHNIGSYGGGQLNANQLPIVFQPKLFSIKLTPALRSSSLMFGVTGPANASMSALERLQALLALGVDEDDADVVGGRGNRAFAFLPLLSANGFDPGLGFYKRLTRHNILDLEFQRPHDIEVSPDGTMLFVAQLKKPYLSKIDIVKSAKVAALHQAATASTGNPAPNFTMPPRTLTQKIFITGALVTLCAVVVLIVLILFRSRRNAPWAFRNRAFWPNRPRGRMATGRGGQKRYDGFQPLHRDELQGLGSMCESDEDSDEDAGADSNAIIDIRKFGPSSSRQTLLPSAPPHPKPNTSLSSSHHIET</sequence>
<evidence type="ECO:0000256" key="11">
    <source>
        <dbReference type="ARBA" id="ARBA00048431"/>
    </source>
</evidence>
<keyword evidence="17" id="KW-0812">Transmembrane</keyword>
<feature type="disulfide bond" evidence="14">
    <location>
        <begin position="74"/>
        <end position="89"/>
    </location>
</feature>
<comment type="similarity">
    <text evidence="2">In the C-terminal section; belongs to the peptidyl-alpha-hydroxyglycine alpha-amidating lyase family.</text>
</comment>
<dbReference type="GO" id="GO:0004598">
    <property type="term" value="F:peptidylamidoglycolate lyase activity"/>
    <property type="evidence" value="ECO:0007669"/>
    <property type="project" value="UniProtKB-EC"/>
</dbReference>
<feature type="chain" id="PRO_5030017517" description="Peptidylglycine monooxygenase" evidence="18">
    <location>
        <begin position="21"/>
        <end position="916"/>
    </location>
</feature>
<dbReference type="GO" id="GO:0016020">
    <property type="term" value="C:membrane"/>
    <property type="evidence" value="ECO:0007669"/>
    <property type="project" value="InterPro"/>
</dbReference>
<comment type="similarity">
    <text evidence="3">In the N-terminal section; belongs to the copper type II ascorbate-dependent monooxygenase family.</text>
</comment>
<feature type="binding site" evidence="12">
    <location>
        <position position="381"/>
    </location>
    <ligand>
        <name>a protein</name>
        <dbReference type="ChEBI" id="CHEBI:16541"/>
    </ligand>
    <ligandPart>
        <name>C-terminal Xaa-(2S)-2-hydroxyglycine residue</name>
        <dbReference type="ChEBI" id="CHEBI:142768"/>
    </ligandPart>
</feature>
<dbReference type="SUPFAM" id="SSF49742">
    <property type="entry name" value="PHM/PNGase F"/>
    <property type="match status" value="2"/>
</dbReference>
<dbReference type="EMBL" id="UXSR01005254">
    <property type="protein sequence ID" value="VDD80346.1"/>
    <property type="molecule type" value="Genomic_DNA"/>
</dbReference>
<evidence type="ECO:0000256" key="16">
    <source>
        <dbReference type="SAM" id="MobiDB-lite"/>
    </source>
</evidence>
<evidence type="ECO:0008006" key="23">
    <source>
        <dbReference type="Google" id="ProtNLM"/>
    </source>
</evidence>
<evidence type="ECO:0000256" key="15">
    <source>
        <dbReference type="PROSITE-ProRule" id="PRU00504"/>
    </source>
</evidence>
<dbReference type="Gene3D" id="2.60.120.230">
    <property type="match status" value="1"/>
</dbReference>
<feature type="binding site" evidence="13">
    <location>
        <position position="199"/>
    </location>
    <ligand>
        <name>Cu(2+)</name>
        <dbReference type="ChEBI" id="CHEBI:29036"/>
        <label>1</label>
        <note>catalytic</note>
    </ligand>
</feature>
<evidence type="ECO:0000256" key="9">
    <source>
        <dbReference type="ARBA" id="ARBA00023239"/>
    </source>
</evidence>
<dbReference type="PANTHER" id="PTHR10680:SF14">
    <property type="entry name" value="PEPTIDYL-GLYCINE ALPHA-AMIDATING MONOOXYGENASE"/>
    <property type="match status" value="1"/>
</dbReference>
<dbReference type="OrthoDB" id="10018185at2759"/>
<reference evidence="21 22" key="1">
    <citation type="submission" date="2018-10" db="EMBL/GenBank/DDBJ databases">
        <authorList>
            <consortium name="Pathogen Informatics"/>
        </authorList>
    </citation>
    <scope>NUCLEOTIDE SEQUENCE [LARGE SCALE GENOMIC DNA]</scope>
</reference>
<feature type="compositionally biased region" description="Acidic residues" evidence="16">
    <location>
        <begin position="863"/>
        <end position="873"/>
    </location>
</feature>
<evidence type="ECO:0000259" key="20">
    <source>
        <dbReference type="Pfam" id="PF03712"/>
    </source>
</evidence>
<dbReference type="PROSITE" id="PS51125">
    <property type="entry name" value="NHL"/>
    <property type="match status" value="1"/>
</dbReference>
<dbReference type="PANTHER" id="PTHR10680">
    <property type="entry name" value="PEPTIDYL-GLYCINE ALPHA-AMIDATING MONOOXYGENASE"/>
    <property type="match status" value="1"/>
</dbReference>
<evidence type="ECO:0000313" key="22">
    <source>
        <dbReference type="Proteomes" id="UP000267029"/>
    </source>
</evidence>
<evidence type="ECO:0000256" key="7">
    <source>
        <dbReference type="ARBA" id="ARBA00023157"/>
    </source>
</evidence>
<dbReference type="InterPro" id="IPR011042">
    <property type="entry name" value="6-blade_b-propeller_TolB-like"/>
</dbReference>
<dbReference type="InterPro" id="IPR000720">
    <property type="entry name" value="PHM/PAL"/>
</dbReference>
<accession>A0A0R3UGI9</accession>
<feature type="domain" description="Copper type II ascorbate-dependent monooxygenase N-terminal" evidence="19">
    <location>
        <begin position="31"/>
        <end position="138"/>
    </location>
</feature>
<dbReference type="STRING" id="53468.A0A0R3UGI9"/>
<feature type="disulfide bond" evidence="14">
    <location>
        <begin position="557"/>
        <end position="568"/>
    </location>
</feature>
<dbReference type="Proteomes" id="UP000267029">
    <property type="component" value="Unassembled WGS sequence"/>
</dbReference>
<dbReference type="GO" id="GO:0006518">
    <property type="term" value="P:peptide metabolic process"/>
    <property type="evidence" value="ECO:0007669"/>
    <property type="project" value="InterPro"/>
</dbReference>
<feature type="binding site" evidence="13">
    <location>
        <position position="67"/>
    </location>
    <ligand>
        <name>Cu(2+)</name>
        <dbReference type="ChEBI" id="CHEBI:29036"/>
        <label>1</label>
        <note>catalytic</note>
    </ligand>
</feature>
<feature type="binding site" evidence="13">
    <location>
        <position position="201"/>
    </location>
    <ligand>
        <name>Cu(2+)</name>
        <dbReference type="ChEBI" id="CHEBI:29036"/>
        <label>1</label>
        <note>catalytic</note>
    </ligand>
</feature>
<feature type="signal peptide" evidence="18">
    <location>
        <begin position="1"/>
        <end position="20"/>
    </location>
</feature>
<dbReference type="Gene3D" id="2.120.10.30">
    <property type="entry name" value="TolB, C-terminal domain"/>
    <property type="match status" value="1"/>
</dbReference>
<evidence type="ECO:0000256" key="17">
    <source>
        <dbReference type="SAM" id="Phobius"/>
    </source>
</evidence>
<evidence type="ECO:0000256" key="5">
    <source>
        <dbReference type="ARBA" id="ARBA00022729"/>
    </source>
</evidence>
<evidence type="ECO:0000256" key="4">
    <source>
        <dbReference type="ARBA" id="ARBA00022723"/>
    </source>
</evidence>
<evidence type="ECO:0000259" key="19">
    <source>
        <dbReference type="Pfam" id="PF01082"/>
    </source>
</evidence>
<feature type="binding site" evidence="13">
    <location>
        <position position="132"/>
    </location>
    <ligand>
        <name>Cu(2+)</name>
        <dbReference type="ChEBI" id="CHEBI:29036"/>
        <label>1</label>
        <note>catalytic</note>
    </ligand>
</feature>
<dbReference type="GO" id="GO:0005576">
    <property type="term" value="C:extracellular region"/>
    <property type="evidence" value="ECO:0007669"/>
    <property type="project" value="TreeGrafter"/>
</dbReference>
<evidence type="ECO:0000256" key="12">
    <source>
        <dbReference type="PIRSR" id="PIRSR600720-1"/>
    </source>
</evidence>
<comment type="catalytic activity">
    <reaction evidence="1">
        <text>a [peptide]-C-terminal (2S)-2-hydroxyglycine = a [peptide]-C-terminal amide + glyoxylate</text>
        <dbReference type="Rhea" id="RHEA:20924"/>
        <dbReference type="Rhea" id="RHEA-COMP:13485"/>
        <dbReference type="Rhea" id="RHEA-COMP:15321"/>
        <dbReference type="ChEBI" id="CHEBI:36655"/>
        <dbReference type="ChEBI" id="CHEBI:137001"/>
        <dbReference type="ChEBI" id="CHEBI:142768"/>
        <dbReference type="EC" id="4.3.2.5"/>
    </reaction>
</comment>
<evidence type="ECO:0000256" key="14">
    <source>
        <dbReference type="PIRSR" id="PIRSR600720-3"/>
    </source>
</evidence>
<dbReference type="GO" id="GO:0005507">
    <property type="term" value="F:copper ion binding"/>
    <property type="evidence" value="ECO:0007669"/>
    <property type="project" value="InterPro"/>
</dbReference>
<dbReference type="PRINTS" id="PR00790">
    <property type="entry name" value="PAMONOXGNASE"/>
</dbReference>
<evidence type="ECO:0000256" key="13">
    <source>
        <dbReference type="PIRSR" id="PIRSR600720-2"/>
    </source>
</evidence>
<dbReference type="InterPro" id="IPR036939">
    <property type="entry name" value="Cu2_ascorb_mOase_N_sf"/>
</dbReference>
<keyword evidence="4 13" id="KW-0479">Metal-binding</keyword>
<comment type="cofactor">
    <cofactor evidence="13">
        <name>Cu(2+)</name>
        <dbReference type="ChEBI" id="CHEBI:29036"/>
    </cofactor>
    <text evidence="13">Binds 2 Cu(2+) ions per subunit.</text>
</comment>
<feature type="binding site" evidence="13">
    <location>
        <position position="432"/>
    </location>
    <ligand>
        <name>Zn(2+)</name>
        <dbReference type="ChEBI" id="CHEBI:29105"/>
        <note>catalytic</note>
    </ligand>
</feature>
<feature type="binding site" evidence="12">
    <location>
        <position position="561"/>
    </location>
    <ligand>
        <name>a protein</name>
        <dbReference type="ChEBI" id="CHEBI:16541"/>
    </ligand>
    <ligandPart>
        <name>C-terminal Xaa-(2S)-2-hydroxyglycine residue</name>
        <dbReference type="ChEBI" id="CHEBI:142768"/>
    </ligandPart>
</feature>
<keyword evidence="22" id="KW-1185">Reference proteome</keyword>
<evidence type="ECO:0000256" key="1">
    <source>
        <dbReference type="ARBA" id="ARBA00000686"/>
    </source>
</evidence>
<feature type="binding site" evidence="13">
    <location>
        <position position="434"/>
    </location>
    <ligand>
        <name>Ca(2+)</name>
        <dbReference type="ChEBI" id="CHEBI:29108"/>
        <note>structural</note>
    </ligand>
</feature>
<dbReference type="Pfam" id="PF01436">
    <property type="entry name" value="NHL"/>
    <property type="match status" value="1"/>
</dbReference>
<dbReference type="GO" id="GO:0004504">
    <property type="term" value="F:peptidylglycine monooxygenase activity"/>
    <property type="evidence" value="ECO:0007669"/>
    <property type="project" value="UniProtKB-EC"/>
</dbReference>
<evidence type="ECO:0000256" key="18">
    <source>
        <dbReference type="SAM" id="SignalP"/>
    </source>
</evidence>
<dbReference type="InterPro" id="IPR001258">
    <property type="entry name" value="NHL_repeat"/>
</dbReference>
<protein>
    <recommendedName>
        <fullName evidence="23">Peptidylglycine monooxygenase</fullName>
    </recommendedName>
</protein>
<keyword evidence="13" id="KW-0186">Copper</keyword>
<dbReference type="CDD" id="cd14958">
    <property type="entry name" value="NHL_PAL_like"/>
    <property type="match status" value="1"/>
</dbReference>
<evidence type="ECO:0000256" key="6">
    <source>
        <dbReference type="ARBA" id="ARBA00022737"/>
    </source>
</evidence>
<dbReference type="Gene3D" id="2.60.120.310">
    <property type="entry name" value="Copper type II, ascorbate-dependent monooxygenase, N-terminal domain"/>
    <property type="match status" value="1"/>
</dbReference>
<feature type="binding site" evidence="12">
    <location>
        <position position="505"/>
    </location>
    <ligand>
        <name>a protein</name>
        <dbReference type="ChEBI" id="CHEBI:16541"/>
    </ligand>
    <ligandPart>
        <name>C-terminal Xaa-(2S)-2-hydroxyglycine residue</name>
        <dbReference type="ChEBI" id="CHEBI:142768"/>
    </ligandPart>
</feature>
<proteinExistence type="inferred from homology"/>
<organism evidence="21 22">
    <name type="scientific">Mesocestoides corti</name>
    <name type="common">Flatworm</name>
    <dbReference type="NCBI Taxonomy" id="53468"/>
    <lineage>
        <taxon>Eukaryota</taxon>
        <taxon>Metazoa</taxon>
        <taxon>Spiralia</taxon>
        <taxon>Lophotrochozoa</taxon>
        <taxon>Platyhelminthes</taxon>
        <taxon>Cestoda</taxon>
        <taxon>Eucestoda</taxon>
        <taxon>Cyclophyllidea</taxon>
        <taxon>Mesocestoididae</taxon>
        <taxon>Mesocestoides</taxon>
    </lineage>
</organism>
<dbReference type="Pfam" id="PF03712">
    <property type="entry name" value="Cu2_monoox_C"/>
    <property type="match status" value="1"/>
</dbReference>
<feature type="disulfide bond" evidence="14">
    <location>
        <begin position="258"/>
        <end position="280"/>
    </location>
</feature>
<keyword evidence="8" id="KW-0325">Glycoprotein</keyword>
<dbReference type="InterPro" id="IPR024548">
    <property type="entry name" value="Cu2_monoox_C"/>
</dbReference>
<name>A0A0R3UGI9_MESCO</name>
<keyword evidence="6" id="KW-0677">Repeat</keyword>
<feature type="compositionally biased region" description="Polar residues" evidence="16">
    <location>
        <begin position="904"/>
        <end position="916"/>
    </location>
</feature>
<feature type="domain" description="Copper type II ascorbate-dependent monooxygenase C-terminal" evidence="20">
    <location>
        <begin position="157"/>
        <end position="304"/>
    </location>
</feature>
<gene>
    <name evidence="21" type="ORF">MCOS_LOCUS6349</name>
</gene>
<dbReference type="SUPFAM" id="SSF101898">
    <property type="entry name" value="NHL repeat"/>
    <property type="match status" value="1"/>
</dbReference>
<keyword evidence="17" id="KW-1133">Transmembrane helix</keyword>
<keyword evidence="5 18" id="KW-0732">Signal</keyword>
<feature type="disulfide bond" evidence="14">
    <location>
        <begin position="486"/>
        <end position="506"/>
    </location>
</feature>
<keyword evidence="9" id="KW-0456">Lyase</keyword>
<feature type="transmembrane region" description="Helical" evidence="17">
    <location>
        <begin position="789"/>
        <end position="810"/>
    </location>
</feature>
<dbReference type="AlphaFoldDB" id="A0A0R3UGI9"/>
<evidence type="ECO:0000256" key="2">
    <source>
        <dbReference type="ARBA" id="ARBA00006026"/>
    </source>
</evidence>
<keyword evidence="10" id="KW-0511">Multifunctional enzyme</keyword>
<dbReference type="Pfam" id="PF01082">
    <property type="entry name" value="Cu2_monooxygen"/>
    <property type="match status" value="1"/>
</dbReference>
<dbReference type="InterPro" id="IPR000323">
    <property type="entry name" value="Cu2_ascorb_mOase_N"/>
</dbReference>